<sequence length="202" mass="23768">MYQKYGKRLLDILGSFILLVILSPFLLIFSIISYFVSGFPIFFYQLRGGRHERIFLIWKFRTMDSSDVDSPGHSYQWGYEVPQNFTFEKPDHIKITKVGIIYRKYSIDELPQLWNVLIGDMSLVGPRPEMIEITTHYSPIQKKRLLMRPGITGYAQIRGRSTITHGEKLKYDLYYVENCSFFLDLKILINTFWIVVTGKWSS</sequence>
<evidence type="ECO:0000259" key="3">
    <source>
        <dbReference type="Pfam" id="PF02397"/>
    </source>
</evidence>
<evidence type="ECO:0000313" key="5">
    <source>
        <dbReference type="Proteomes" id="UP000640786"/>
    </source>
</evidence>
<comment type="similarity">
    <text evidence="1">Belongs to the bacterial sugar transferase family.</text>
</comment>
<evidence type="ECO:0000256" key="2">
    <source>
        <dbReference type="SAM" id="Phobius"/>
    </source>
</evidence>
<organism evidence="4 5">
    <name type="scientific">Psychrobacillus faecigallinarum</name>
    <dbReference type="NCBI Taxonomy" id="2762235"/>
    <lineage>
        <taxon>Bacteria</taxon>
        <taxon>Bacillati</taxon>
        <taxon>Bacillota</taxon>
        <taxon>Bacilli</taxon>
        <taxon>Bacillales</taxon>
        <taxon>Bacillaceae</taxon>
        <taxon>Psychrobacillus</taxon>
    </lineage>
</organism>
<dbReference type="EMBL" id="JACSQO010000010">
    <property type="protein sequence ID" value="MBD7945782.1"/>
    <property type="molecule type" value="Genomic_DNA"/>
</dbReference>
<reference evidence="4 5" key="1">
    <citation type="submission" date="2020-08" db="EMBL/GenBank/DDBJ databases">
        <title>A Genomic Blueprint of the Chicken Gut Microbiome.</title>
        <authorList>
            <person name="Gilroy R."/>
            <person name="Ravi A."/>
            <person name="Getino M."/>
            <person name="Pursley I."/>
            <person name="Horton D.L."/>
            <person name="Alikhan N.-F."/>
            <person name="Baker D."/>
            <person name="Gharbi K."/>
            <person name="Hall N."/>
            <person name="Watson M."/>
            <person name="Adriaenssens E.M."/>
            <person name="Foster-Nyarko E."/>
            <person name="Jarju S."/>
            <person name="Secka A."/>
            <person name="Antonio M."/>
            <person name="Oren A."/>
            <person name="Chaudhuri R."/>
            <person name="La Ragione R.M."/>
            <person name="Hildebrand F."/>
            <person name="Pallen M.J."/>
        </authorList>
    </citation>
    <scope>NUCLEOTIDE SEQUENCE [LARGE SCALE GENOMIC DNA]</scope>
    <source>
        <strain evidence="4 5">Sa2BUA9</strain>
    </source>
</reference>
<comment type="caution">
    <text evidence="4">The sequence shown here is derived from an EMBL/GenBank/DDBJ whole genome shotgun (WGS) entry which is preliminary data.</text>
</comment>
<dbReference type="PANTHER" id="PTHR30576:SF0">
    <property type="entry name" value="UNDECAPRENYL-PHOSPHATE N-ACETYLGALACTOSAMINYL 1-PHOSPHATE TRANSFERASE-RELATED"/>
    <property type="match status" value="1"/>
</dbReference>
<dbReference type="Pfam" id="PF02397">
    <property type="entry name" value="Bac_transf"/>
    <property type="match status" value="1"/>
</dbReference>
<dbReference type="PANTHER" id="PTHR30576">
    <property type="entry name" value="COLANIC BIOSYNTHESIS UDP-GLUCOSE LIPID CARRIER TRANSFERASE"/>
    <property type="match status" value="1"/>
</dbReference>
<dbReference type="Proteomes" id="UP000640786">
    <property type="component" value="Unassembled WGS sequence"/>
</dbReference>
<keyword evidence="5" id="KW-1185">Reference proteome</keyword>
<evidence type="ECO:0000313" key="4">
    <source>
        <dbReference type="EMBL" id="MBD7945782.1"/>
    </source>
</evidence>
<dbReference type="GO" id="GO:0016740">
    <property type="term" value="F:transferase activity"/>
    <property type="evidence" value="ECO:0007669"/>
    <property type="project" value="UniProtKB-KW"/>
</dbReference>
<dbReference type="InterPro" id="IPR003362">
    <property type="entry name" value="Bact_transf"/>
</dbReference>
<protein>
    <submittedName>
        <fullName evidence="4">Sugar transferase</fullName>
    </submittedName>
</protein>
<keyword evidence="4" id="KW-0808">Transferase</keyword>
<name>A0ABR8RDC1_9BACI</name>
<keyword evidence="2" id="KW-0472">Membrane</keyword>
<feature type="transmembrane region" description="Helical" evidence="2">
    <location>
        <begin position="12"/>
        <end position="36"/>
    </location>
</feature>
<gene>
    <name evidence="4" type="ORF">H9650_16860</name>
</gene>
<proteinExistence type="inferred from homology"/>
<evidence type="ECO:0000256" key="1">
    <source>
        <dbReference type="ARBA" id="ARBA00006464"/>
    </source>
</evidence>
<keyword evidence="2" id="KW-0812">Transmembrane</keyword>
<keyword evidence="2" id="KW-1133">Transmembrane helix</keyword>
<feature type="domain" description="Bacterial sugar transferase" evidence="3">
    <location>
        <begin position="7"/>
        <end position="196"/>
    </location>
</feature>
<accession>A0ABR8RDC1</accession>